<dbReference type="EMBL" id="JFFI01000031">
    <property type="protein sequence ID" value="KXH69646.1"/>
    <property type="molecule type" value="Genomic_DNA"/>
</dbReference>
<dbReference type="Pfam" id="PF06985">
    <property type="entry name" value="HET"/>
    <property type="match status" value="1"/>
</dbReference>
<dbReference type="InterPro" id="IPR010730">
    <property type="entry name" value="HET"/>
</dbReference>
<dbReference type="STRING" id="1209931.A0A135VAA2"/>
<comment type="caution">
    <text evidence="4">The sequence shown here is derived from an EMBL/GenBank/DDBJ whole genome shotgun (WGS) entry which is preliminary data.</text>
</comment>
<evidence type="ECO:0000313" key="5">
    <source>
        <dbReference type="Proteomes" id="UP000070121"/>
    </source>
</evidence>
<dbReference type="Pfam" id="PF26640">
    <property type="entry name" value="DUF8212"/>
    <property type="match status" value="1"/>
</dbReference>
<feature type="domain" description="Heterokaryon incompatibility" evidence="2">
    <location>
        <begin position="20"/>
        <end position="104"/>
    </location>
</feature>
<keyword evidence="5" id="KW-1185">Reference proteome</keyword>
<feature type="region of interest" description="Disordered" evidence="1">
    <location>
        <begin position="544"/>
        <end position="570"/>
    </location>
</feature>
<organism evidence="4 5">
    <name type="scientific">Colletotrichum salicis</name>
    <dbReference type="NCBI Taxonomy" id="1209931"/>
    <lineage>
        <taxon>Eukaryota</taxon>
        <taxon>Fungi</taxon>
        <taxon>Dikarya</taxon>
        <taxon>Ascomycota</taxon>
        <taxon>Pezizomycotina</taxon>
        <taxon>Sordariomycetes</taxon>
        <taxon>Hypocreomycetidae</taxon>
        <taxon>Glomerellales</taxon>
        <taxon>Glomerellaceae</taxon>
        <taxon>Colletotrichum</taxon>
        <taxon>Colletotrichum acutatum species complex</taxon>
    </lineage>
</organism>
<dbReference type="Proteomes" id="UP000070121">
    <property type="component" value="Unassembled WGS sequence"/>
</dbReference>
<evidence type="ECO:0000259" key="3">
    <source>
        <dbReference type="Pfam" id="PF26640"/>
    </source>
</evidence>
<reference evidence="4 5" key="1">
    <citation type="submission" date="2014-02" db="EMBL/GenBank/DDBJ databases">
        <title>The genome sequence of Colletotrichum salicis CBS 607.94.</title>
        <authorList>
            <person name="Baroncelli R."/>
            <person name="Thon M.R."/>
        </authorList>
    </citation>
    <scope>NUCLEOTIDE SEQUENCE [LARGE SCALE GENOMIC DNA]</scope>
    <source>
        <strain evidence="4 5">CBS 607.94</strain>
    </source>
</reference>
<dbReference type="InterPro" id="IPR058525">
    <property type="entry name" value="DUF8212"/>
</dbReference>
<dbReference type="PANTHER" id="PTHR10622">
    <property type="entry name" value="HET DOMAIN-CONTAINING PROTEIN"/>
    <property type="match status" value="1"/>
</dbReference>
<dbReference type="PANTHER" id="PTHR10622:SF12">
    <property type="entry name" value="HET DOMAIN-CONTAINING PROTEIN"/>
    <property type="match status" value="1"/>
</dbReference>
<evidence type="ECO:0000313" key="4">
    <source>
        <dbReference type="EMBL" id="KXH69646.1"/>
    </source>
</evidence>
<dbReference type="OrthoDB" id="20872at2759"/>
<name>A0A135VAA2_9PEZI</name>
<evidence type="ECO:0000256" key="1">
    <source>
        <dbReference type="SAM" id="MobiDB-lite"/>
    </source>
</evidence>
<sequence length="643" mass="73014">MWLIDTTTLKLHERSEGAKYTILSHTWDREEVSHKHMSNLAVASTKKGFAKIAKTCEIAKASGIDWAWVDTCCIDKSSSAELTESINSMWRWYQEAEICYAYLSDFVMPQVVNSQLPEEAASGVDFEDCRWFTRGWTLQELLAPNKVVFLDKYWTVCGTKVSLRKQISEITRISSHVLEDSSRLDRIPIASRMSWAAKRHTTREEDRAYSLFGIFDVNLPLIYGEGSKAFYRLQEAILQDCTDLSIFAWNNEVEKLDDIFGQRYRGLLASSPSDFWDCVDILPVSELGDDPGDIQMTNKGVRLGINGLKLYDERESPLWRVLVPGPDQTQLHDSHSGTQGGRSTHMIDLRHKFSCPHLGDRRVYLQVFRTSYYFARRARRVLPTSYLDPAHCHERFEYHIPRTLSTIQSGTILFQLEHHITLLYETLQPQLWALDIIGTSPPRVWNRIHQSILITGQLASTTVVTFRLIPKKDLDGLIPNQLASQDTWEYPYFNVAMGLVQNGDGEELQPWVNIPNYRKPGYENVTAISVSLVDAMRKLSDTDSRLQKDDKIGPSGCDTFQSSAGPMTLTPMSMRAVNQPSLTSQKRKFVVAEIAARSVQVKAKTKSYFDPDGMIEHDVTISITPPASSPESLRHLGYFPLGA</sequence>
<dbReference type="AlphaFoldDB" id="A0A135VAA2"/>
<protein>
    <submittedName>
        <fullName evidence="4">Uncharacterized protein</fullName>
    </submittedName>
</protein>
<proteinExistence type="predicted"/>
<accession>A0A135VAA2</accession>
<gene>
    <name evidence="4" type="ORF">CSAL01_06966</name>
</gene>
<feature type="domain" description="DUF8212" evidence="3">
    <location>
        <begin position="228"/>
        <end position="256"/>
    </location>
</feature>
<evidence type="ECO:0000259" key="2">
    <source>
        <dbReference type="Pfam" id="PF06985"/>
    </source>
</evidence>